<feature type="transmembrane region" description="Helical" evidence="7">
    <location>
        <begin position="286"/>
        <end position="306"/>
    </location>
</feature>
<evidence type="ECO:0000256" key="3">
    <source>
        <dbReference type="ARBA" id="ARBA00022475"/>
    </source>
</evidence>
<dbReference type="InterPro" id="IPR018629">
    <property type="entry name" value="XK-rel"/>
</dbReference>
<proteinExistence type="inferred from homology"/>
<organism evidence="9 10">
    <name type="scientific">Clytia hemisphaerica</name>
    <dbReference type="NCBI Taxonomy" id="252671"/>
    <lineage>
        <taxon>Eukaryota</taxon>
        <taxon>Metazoa</taxon>
        <taxon>Cnidaria</taxon>
        <taxon>Hydrozoa</taxon>
        <taxon>Hydroidolina</taxon>
        <taxon>Leptothecata</taxon>
        <taxon>Obeliida</taxon>
        <taxon>Clytiidae</taxon>
        <taxon>Clytia</taxon>
    </lineage>
</organism>
<feature type="transmembrane region" description="Helical" evidence="7">
    <location>
        <begin position="21"/>
        <end position="38"/>
    </location>
</feature>
<evidence type="ECO:0000256" key="2">
    <source>
        <dbReference type="ARBA" id="ARBA00008789"/>
    </source>
</evidence>
<keyword evidence="6 7" id="KW-0472">Membrane</keyword>
<feature type="transmembrane region" description="Helical" evidence="7">
    <location>
        <begin position="167"/>
        <end position="186"/>
    </location>
</feature>
<evidence type="ECO:0000256" key="7">
    <source>
        <dbReference type="RuleBase" id="RU910716"/>
    </source>
</evidence>
<name>A0A7M5UV27_9CNID</name>
<keyword evidence="4 7" id="KW-0812">Transmembrane</keyword>
<evidence type="ECO:0000256" key="1">
    <source>
        <dbReference type="ARBA" id="ARBA00004651"/>
    </source>
</evidence>
<dbReference type="GO" id="GO:0005886">
    <property type="term" value="C:plasma membrane"/>
    <property type="evidence" value="ECO:0007669"/>
    <property type="project" value="UniProtKB-SubCell"/>
</dbReference>
<feature type="transmembrane region" description="Helical" evidence="7">
    <location>
        <begin position="58"/>
        <end position="79"/>
    </location>
</feature>
<evidence type="ECO:0000256" key="4">
    <source>
        <dbReference type="ARBA" id="ARBA00022692"/>
    </source>
</evidence>
<comment type="subcellular location">
    <subcellularLocation>
        <location evidence="1">Cell membrane</location>
        <topology evidence="1">Multi-pass membrane protein</topology>
    </subcellularLocation>
    <subcellularLocation>
        <location evidence="7">Membrane</location>
        <topology evidence="7">Multi-pass membrane protein</topology>
    </subcellularLocation>
</comment>
<sequence>MMKRVSDKLVNVENAPKHFTTGKAGIALTVFSIVLNLLNMYTDYAVAYYYFENNDVFFGGWTLTPVLLTSFFISLYTFILHNKSNGKFLMKIHFSKPLVYSLCLILHGHVARCLMWLTVLVERIPLLGVRKALWAFRDITSYAETFTHALPQLFLQMYIIVLYNGDFNAIQLICFVSSWLSAAWGIQSQFDGIKWKLLTFEMNLFWFASRAAATTMLASIHKSAPFIMILGHFLLMFPLWFWQNNFKPFRKKRGSNRFELIITDAFYAGIYAGSNTATPTTCKYQFWLAVVLFFENILCVILGMRFGTVQRPLEHFINNQMEYKHHRLNYGDLLNRTAGYCVDTPHWKYKVHCTVPYNTWIKSRITSWLAVGVTVFAFIQLVIIVILRQRKIIAEDAMVSKLGAAKQLSKAEGRVTATCSEATEYNTRMTPEPSPYMNRASPCVDKEFHQPSLLAISTDQSSLSRAKNQTLDSPKPFVHPRLSDKHSSSTNNIFSQNNTRNRSEPGASSPSLSVTVKDINIESVSVTQTPTCSQADIRLHMDITVSRKNSQN</sequence>
<feature type="compositionally biased region" description="Polar residues" evidence="8">
    <location>
        <begin position="459"/>
        <end position="472"/>
    </location>
</feature>
<dbReference type="Proteomes" id="UP000594262">
    <property type="component" value="Unplaced"/>
</dbReference>
<evidence type="ECO:0000256" key="8">
    <source>
        <dbReference type="SAM" id="MobiDB-lite"/>
    </source>
</evidence>
<evidence type="ECO:0000256" key="6">
    <source>
        <dbReference type="ARBA" id="ARBA00023136"/>
    </source>
</evidence>
<dbReference type="AlphaFoldDB" id="A0A7M5UV27"/>
<accession>A0A7M5UV27</accession>
<feature type="transmembrane region" description="Helical" evidence="7">
    <location>
        <begin position="99"/>
        <end position="121"/>
    </location>
</feature>
<dbReference type="PANTHER" id="PTHR16024:SF6">
    <property type="entry name" value="XK-RELATED PROTEIN"/>
    <property type="match status" value="1"/>
</dbReference>
<dbReference type="InterPro" id="IPR050895">
    <property type="entry name" value="XK-related_scramblase"/>
</dbReference>
<evidence type="ECO:0000256" key="5">
    <source>
        <dbReference type="ARBA" id="ARBA00022989"/>
    </source>
</evidence>
<comment type="similarity">
    <text evidence="2 7">Belongs to the XK family.</text>
</comment>
<dbReference type="Pfam" id="PF09815">
    <property type="entry name" value="XK-related"/>
    <property type="match status" value="1"/>
</dbReference>
<keyword evidence="5 7" id="KW-1133">Transmembrane helix</keyword>
<protein>
    <recommendedName>
        <fullName evidence="7">XK-related protein</fullName>
    </recommendedName>
</protein>
<evidence type="ECO:0000313" key="10">
    <source>
        <dbReference type="Proteomes" id="UP000594262"/>
    </source>
</evidence>
<feature type="transmembrane region" description="Helical" evidence="7">
    <location>
        <begin position="365"/>
        <end position="387"/>
    </location>
</feature>
<evidence type="ECO:0000313" key="9">
    <source>
        <dbReference type="EnsemblMetazoa" id="CLYHEMP003065.2"/>
    </source>
</evidence>
<dbReference type="PANTHER" id="PTHR16024">
    <property type="entry name" value="XK-RELATED PROTEIN"/>
    <property type="match status" value="1"/>
</dbReference>
<keyword evidence="3" id="KW-1003">Cell membrane</keyword>
<dbReference type="EnsemblMetazoa" id="CLYHEMT003065.2">
    <property type="protein sequence ID" value="CLYHEMP003065.2"/>
    <property type="gene ID" value="CLYHEMG003065"/>
</dbReference>
<feature type="compositionally biased region" description="Polar residues" evidence="8">
    <location>
        <begin position="488"/>
        <end position="514"/>
    </location>
</feature>
<feature type="region of interest" description="Disordered" evidence="8">
    <location>
        <begin position="459"/>
        <end position="514"/>
    </location>
</feature>
<reference evidence="9" key="1">
    <citation type="submission" date="2021-01" db="UniProtKB">
        <authorList>
            <consortium name="EnsemblMetazoa"/>
        </authorList>
    </citation>
    <scope>IDENTIFICATION</scope>
</reference>
<feature type="transmembrane region" description="Helical" evidence="7">
    <location>
        <begin position="224"/>
        <end position="242"/>
    </location>
</feature>
<keyword evidence="10" id="KW-1185">Reference proteome</keyword>